<evidence type="ECO:0000313" key="1">
    <source>
        <dbReference type="EMBL" id="OGG94776.1"/>
    </source>
</evidence>
<gene>
    <name evidence="1" type="ORF">A2527_06155</name>
</gene>
<dbReference type="EMBL" id="MFNE01000035">
    <property type="protein sequence ID" value="OGG94776.1"/>
    <property type="molecule type" value="Genomic_DNA"/>
</dbReference>
<dbReference type="Pfam" id="PF10025">
    <property type="entry name" value="DUF2267"/>
    <property type="match status" value="1"/>
</dbReference>
<evidence type="ECO:0000313" key="2">
    <source>
        <dbReference type="Proteomes" id="UP000178449"/>
    </source>
</evidence>
<proteinExistence type="predicted"/>
<name>A0A1F6G9J6_9PROT</name>
<dbReference type="InterPro" id="IPR018727">
    <property type="entry name" value="DUF2267"/>
</dbReference>
<accession>A0A1F6G9J6</accession>
<dbReference type="InterPro" id="IPR038282">
    <property type="entry name" value="DUF2267_sf"/>
</dbReference>
<dbReference type="AlphaFoldDB" id="A0A1F6G9J6"/>
<dbReference type="Gene3D" id="1.10.490.110">
    <property type="entry name" value="Uncharacterized conserved protein DUF2267"/>
    <property type="match status" value="1"/>
</dbReference>
<dbReference type="Proteomes" id="UP000178449">
    <property type="component" value="Unassembled WGS sequence"/>
</dbReference>
<dbReference type="STRING" id="1817772.A2527_06155"/>
<protein>
    <recommendedName>
        <fullName evidence="3">DUF2267 domain-containing protein</fullName>
    </recommendedName>
</protein>
<reference evidence="1 2" key="1">
    <citation type="journal article" date="2016" name="Nat. Commun.">
        <title>Thousands of microbial genomes shed light on interconnected biogeochemical processes in an aquifer system.</title>
        <authorList>
            <person name="Anantharaman K."/>
            <person name="Brown C.T."/>
            <person name="Hug L.A."/>
            <person name="Sharon I."/>
            <person name="Castelle C.J."/>
            <person name="Probst A.J."/>
            <person name="Thomas B.C."/>
            <person name="Singh A."/>
            <person name="Wilkins M.J."/>
            <person name="Karaoz U."/>
            <person name="Brodie E.L."/>
            <person name="Williams K.H."/>
            <person name="Hubbard S.S."/>
            <person name="Banfield J.F."/>
        </authorList>
    </citation>
    <scope>NUCLEOTIDE SEQUENCE [LARGE SCALE GENOMIC DNA]</scope>
</reference>
<evidence type="ECO:0008006" key="3">
    <source>
        <dbReference type="Google" id="ProtNLM"/>
    </source>
</evidence>
<sequence>MPYPAEYQRASDDFQNFLTKLKAPANLGSSHQVYTMVQGVLLSFRCRLAPNQILEFAGLLPAVLRAIFVADWQEEPIEAGGNPAQWKKEIQGLRASHNFAPDDARVLTTQALRVLMEAGRLDAILKKIGPWAVEFWS</sequence>
<organism evidence="1 2">
    <name type="scientific">Candidatus Lambdaproteobacteria bacterium RIFOXYD2_FULL_50_16</name>
    <dbReference type="NCBI Taxonomy" id="1817772"/>
    <lineage>
        <taxon>Bacteria</taxon>
        <taxon>Pseudomonadati</taxon>
        <taxon>Pseudomonadota</taxon>
        <taxon>Candidatus Lambdaproteobacteria</taxon>
    </lineage>
</organism>
<comment type="caution">
    <text evidence="1">The sequence shown here is derived from an EMBL/GenBank/DDBJ whole genome shotgun (WGS) entry which is preliminary data.</text>
</comment>